<name>A0A223LF16_9CAUD</name>
<organism evidence="1 2">
    <name type="scientific">Aeromonas phage AS-gz</name>
    <dbReference type="NCBI Taxonomy" id="2026082"/>
    <lineage>
        <taxon>Viruses</taxon>
        <taxon>Duplodnaviria</taxon>
        <taxon>Heunggongvirae</taxon>
        <taxon>Uroviricota</taxon>
        <taxon>Caudoviricetes</taxon>
        <taxon>Pantevenvirales</taxon>
        <taxon>Straboviridae</taxon>
        <taxon>Tulanevirus</taxon>
        <taxon>Tulanevirus asgz</taxon>
    </lineage>
</organism>
<dbReference type="Proteomes" id="UP000221110">
    <property type="component" value="Segment"/>
</dbReference>
<sequence length="91" mass="10599">MPYNETIKEIISIASVLIKFGCEDILNNQELFVSFLNELGLKSPSGEEFTRAGFRQMMKRLPADQREELVEMFNQGHRDINHQMIMYTNSN</sequence>
<dbReference type="GeneID" id="40089436"/>
<keyword evidence="2" id="KW-1185">Reference proteome</keyword>
<dbReference type="RefSeq" id="YP_009613066.1">
    <property type="nucleotide sequence ID" value="NC_042019.1"/>
</dbReference>
<evidence type="ECO:0000313" key="1">
    <source>
        <dbReference type="EMBL" id="ASU00615.1"/>
    </source>
</evidence>
<protein>
    <submittedName>
        <fullName evidence="1">Host sigma70-binding protein</fullName>
    </submittedName>
</protein>
<dbReference type="InterPro" id="IPR015100">
    <property type="entry name" value="AsiA"/>
</dbReference>
<evidence type="ECO:0000313" key="2">
    <source>
        <dbReference type="Proteomes" id="UP000221110"/>
    </source>
</evidence>
<accession>A0A223LF16</accession>
<reference evidence="1 2" key="1">
    <citation type="submission" date="2017-07" db="EMBL/GenBank/DDBJ databases">
        <title>In vitro design and evaluation of phage cocktails against multidrug-resistant Aeromonas salmonicida.</title>
        <authorList>
            <person name="Chen L."/>
            <person name="Yuan S."/>
            <person name="Ma Y."/>
        </authorList>
    </citation>
    <scope>NUCLEOTIDE SEQUENCE [LARGE SCALE GENOMIC DNA]</scope>
</reference>
<dbReference type="KEGG" id="vg:40089436"/>
<dbReference type="Pfam" id="PF09010">
    <property type="entry name" value="AsiA"/>
    <property type="match status" value="1"/>
</dbReference>
<dbReference type="SUPFAM" id="SSF69070">
    <property type="entry name" value="Anti-sigma factor AsiA"/>
    <property type="match status" value="1"/>
</dbReference>
<dbReference type="GO" id="GO:0006355">
    <property type="term" value="P:regulation of DNA-templated transcription"/>
    <property type="evidence" value="ECO:0007669"/>
    <property type="project" value="InterPro"/>
</dbReference>
<dbReference type="InterPro" id="IPR036486">
    <property type="entry name" value="AsiA_sf"/>
</dbReference>
<dbReference type="EMBL" id="MF479730">
    <property type="protein sequence ID" value="ASU00615.1"/>
    <property type="molecule type" value="Genomic_DNA"/>
</dbReference>
<proteinExistence type="predicted"/>
<dbReference type="Gene3D" id="1.10.1810.10">
    <property type="entry name" value="Anti-Sigma Factor A"/>
    <property type="match status" value="1"/>
</dbReference>